<dbReference type="InterPro" id="IPR052898">
    <property type="entry name" value="ACAD10-like"/>
</dbReference>
<name>A0A9Q3VW91_9ACTN</name>
<dbReference type="RefSeq" id="WP_232653127.1">
    <property type="nucleotide sequence ID" value="NZ_JAJSBI010000024.1"/>
</dbReference>
<dbReference type="Pfam" id="PF00702">
    <property type="entry name" value="Hydrolase"/>
    <property type="match status" value="1"/>
</dbReference>
<dbReference type="InterPro" id="IPR023198">
    <property type="entry name" value="PGP-like_dom2"/>
</dbReference>
<protein>
    <submittedName>
        <fullName evidence="1">HAD-IA family hydrolase</fullName>
    </submittedName>
</protein>
<gene>
    <name evidence="1" type="ORF">LJ657_36045</name>
</gene>
<dbReference type="Gene3D" id="3.40.50.1000">
    <property type="entry name" value="HAD superfamily/HAD-like"/>
    <property type="match status" value="1"/>
</dbReference>
<dbReference type="NCBIfam" id="TIGR01509">
    <property type="entry name" value="HAD-SF-IA-v3"/>
    <property type="match status" value="1"/>
</dbReference>
<evidence type="ECO:0000313" key="2">
    <source>
        <dbReference type="Proteomes" id="UP001108029"/>
    </source>
</evidence>
<organism evidence="1 2">
    <name type="scientific">Streptomyces guryensis</name>
    <dbReference type="NCBI Taxonomy" id="2886947"/>
    <lineage>
        <taxon>Bacteria</taxon>
        <taxon>Bacillati</taxon>
        <taxon>Actinomycetota</taxon>
        <taxon>Actinomycetes</taxon>
        <taxon>Kitasatosporales</taxon>
        <taxon>Streptomycetaceae</taxon>
        <taxon>Streptomyces</taxon>
    </lineage>
</organism>
<evidence type="ECO:0000313" key="1">
    <source>
        <dbReference type="EMBL" id="MCD9878927.1"/>
    </source>
</evidence>
<dbReference type="GO" id="GO:0016787">
    <property type="term" value="F:hydrolase activity"/>
    <property type="evidence" value="ECO:0007669"/>
    <property type="project" value="UniProtKB-KW"/>
</dbReference>
<keyword evidence="2" id="KW-1185">Reference proteome</keyword>
<dbReference type="Gene3D" id="1.10.150.240">
    <property type="entry name" value="Putative phosphatase, domain 2"/>
    <property type="match status" value="1"/>
</dbReference>
<dbReference type="InterPro" id="IPR023214">
    <property type="entry name" value="HAD_sf"/>
</dbReference>
<reference evidence="1" key="1">
    <citation type="submission" date="2021-12" db="EMBL/GenBank/DDBJ databases">
        <authorList>
            <person name="Lee J.-H."/>
            <person name="Kim S.-B."/>
        </authorList>
    </citation>
    <scope>NUCLEOTIDE SEQUENCE</scope>
    <source>
        <strain evidence="1">NR30</strain>
    </source>
</reference>
<sequence length="220" mass="23810">MRTGDGQPVRAVWTDFGGVCTPPVRDTMRVFSERVGVEQALLQKAIARVTEDAGVSDSMELLDTPLITEYEWARRVEAVLAEEFGVRADLGDPGEAWFGGRPANAAWVACLRDLRTHGVFVGLLSNMVPTWERHWRAMVPPDGVFDALVMSYQVGVRKPMREIFDHAASVAGVPPEACLLVDDLAANCAGAVAAGWRAVEFNDTRAAVAQVARLTATGTT</sequence>
<proteinExistence type="predicted"/>
<dbReference type="InterPro" id="IPR006439">
    <property type="entry name" value="HAD-SF_hydro_IA"/>
</dbReference>
<keyword evidence="1" id="KW-0378">Hydrolase</keyword>
<dbReference type="EMBL" id="JAJSBI010000024">
    <property type="protein sequence ID" value="MCD9878927.1"/>
    <property type="molecule type" value="Genomic_DNA"/>
</dbReference>
<dbReference type="PANTHER" id="PTHR47829:SF1">
    <property type="entry name" value="HAD FAMILY PHOSPHATASE"/>
    <property type="match status" value="1"/>
</dbReference>
<dbReference type="PANTHER" id="PTHR47829">
    <property type="entry name" value="HYDROLASE, PUTATIVE (AFU_ORTHOLOGUE AFUA_1G12880)-RELATED"/>
    <property type="match status" value="1"/>
</dbReference>
<dbReference type="PRINTS" id="PR00413">
    <property type="entry name" value="HADHALOGNASE"/>
</dbReference>
<dbReference type="SUPFAM" id="SSF56784">
    <property type="entry name" value="HAD-like"/>
    <property type="match status" value="1"/>
</dbReference>
<dbReference type="InterPro" id="IPR036412">
    <property type="entry name" value="HAD-like_sf"/>
</dbReference>
<dbReference type="AlphaFoldDB" id="A0A9Q3VW91"/>
<accession>A0A9Q3VW91</accession>
<dbReference type="Proteomes" id="UP001108029">
    <property type="component" value="Unassembled WGS sequence"/>
</dbReference>
<comment type="caution">
    <text evidence="1">The sequence shown here is derived from an EMBL/GenBank/DDBJ whole genome shotgun (WGS) entry which is preliminary data.</text>
</comment>